<evidence type="ECO:0000256" key="2">
    <source>
        <dbReference type="ARBA" id="ARBA00022679"/>
    </source>
</evidence>
<dbReference type="Gene3D" id="1.10.10.10">
    <property type="entry name" value="Winged helix-like DNA-binding domain superfamily/Winged helix DNA-binding domain"/>
    <property type="match status" value="1"/>
</dbReference>
<keyword evidence="1 6" id="KW-0489">Methyltransferase</keyword>
<dbReference type="GO" id="GO:0008171">
    <property type="term" value="F:O-methyltransferase activity"/>
    <property type="evidence" value="ECO:0007669"/>
    <property type="project" value="InterPro"/>
</dbReference>
<dbReference type="SUPFAM" id="SSF46785">
    <property type="entry name" value="Winged helix' DNA-binding domain"/>
    <property type="match status" value="1"/>
</dbReference>
<dbReference type="InterPro" id="IPR012967">
    <property type="entry name" value="COMT_dimerisation"/>
</dbReference>
<evidence type="ECO:0000259" key="4">
    <source>
        <dbReference type="Pfam" id="PF00891"/>
    </source>
</evidence>
<protein>
    <submittedName>
        <fullName evidence="6">Putative O-methyltransferase</fullName>
    </submittedName>
    <submittedName>
        <fullName evidence="7">SAM-dependent methyltransferase</fullName>
    </submittedName>
</protein>
<organism evidence="6">
    <name type="scientific">Cladonia uncialis subsp. uncialis</name>
    <dbReference type="NCBI Taxonomy" id="180999"/>
    <lineage>
        <taxon>Eukaryota</taxon>
        <taxon>Fungi</taxon>
        <taxon>Dikarya</taxon>
        <taxon>Ascomycota</taxon>
        <taxon>Pezizomycotina</taxon>
        <taxon>Lecanoromycetes</taxon>
        <taxon>OSLEUM clade</taxon>
        <taxon>Lecanoromycetidae</taxon>
        <taxon>Lecanorales</taxon>
        <taxon>Lecanorineae</taxon>
        <taxon>Cladoniaceae</taxon>
        <taxon>Cladonia</taxon>
    </lineage>
</organism>
<dbReference type="Gene3D" id="3.40.50.150">
    <property type="entry name" value="Vaccinia Virus protein VP39"/>
    <property type="match status" value="1"/>
</dbReference>
<dbReference type="InterPro" id="IPR036390">
    <property type="entry name" value="WH_DNA-bd_sf"/>
</dbReference>
<dbReference type="AlphaFoldDB" id="A0A1Z1CJB6"/>
<dbReference type="Pfam" id="PF08100">
    <property type="entry name" value="Dimerisation"/>
    <property type="match status" value="1"/>
</dbReference>
<feature type="domain" description="O-methyltransferase dimerisation" evidence="5">
    <location>
        <begin position="82"/>
        <end position="148"/>
    </location>
</feature>
<accession>A0A1Z1CJB6</accession>
<evidence type="ECO:0000313" key="7">
    <source>
        <dbReference type="EMBL" id="AUW30805.1"/>
    </source>
</evidence>
<dbReference type="InterPro" id="IPR029063">
    <property type="entry name" value="SAM-dependent_MTases_sf"/>
</dbReference>
<reference evidence="6" key="1">
    <citation type="submission" date="2016-05" db="EMBL/GenBank/DDBJ databases">
        <title>Lichen genome sequencing reveals its rich biosynthetic potential.</title>
        <authorList>
            <person name="Bertrand R.L."/>
            <person name="Abdel-Hameed M."/>
            <person name="Sorensen J.L."/>
        </authorList>
    </citation>
    <scope>NUCLEOTIDE SEQUENCE</scope>
</reference>
<dbReference type="Pfam" id="PF00891">
    <property type="entry name" value="Methyltransf_2"/>
    <property type="match status" value="1"/>
</dbReference>
<name>A0A1Z1CJB6_CLAUC</name>
<dbReference type="EMBL" id="KX264280">
    <property type="protein sequence ID" value="ANM86609.1"/>
    <property type="molecule type" value="Genomic_DNA"/>
</dbReference>
<dbReference type="InterPro" id="IPR036388">
    <property type="entry name" value="WH-like_DNA-bd_sf"/>
</dbReference>
<dbReference type="PANTHER" id="PTHR43712:SF12">
    <property type="entry name" value="STERIGMATOCYSTIN 8-O-METHYLTRANSFERASE"/>
    <property type="match status" value="1"/>
</dbReference>
<evidence type="ECO:0000259" key="5">
    <source>
        <dbReference type="Pfam" id="PF08100"/>
    </source>
</evidence>
<dbReference type="EMBL" id="MG777474">
    <property type="protein sequence ID" value="AUW30805.1"/>
    <property type="molecule type" value="Genomic_DNA"/>
</dbReference>
<evidence type="ECO:0000313" key="6">
    <source>
        <dbReference type="EMBL" id="ANM86609.1"/>
    </source>
</evidence>
<dbReference type="InterPro" id="IPR016461">
    <property type="entry name" value="COMT-like"/>
</dbReference>
<dbReference type="GO" id="GO:0032259">
    <property type="term" value="P:methylation"/>
    <property type="evidence" value="ECO:0007669"/>
    <property type="project" value="UniProtKB-KW"/>
</dbReference>
<evidence type="ECO:0000256" key="1">
    <source>
        <dbReference type="ARBA" id="ARBA00022603"/>
    </source>
</evidence>
<keyword evidence="2 6" id="KW-0808">Transferase</keyword>
<sequence>METSRILELAATIQTSVAAIHNKLAEGALPFPSFEVNASTSLPEELSQDQDAVLDATAELHDLLLEPLDLLFRHGGHNNMLCLQAINRFNIAKSFPVGEEASYAQLAQSSGISEQLLRRLLRHAMTMRVFSEPYAGVVAHTAASKLLAEPHMHDWMGTGCDEMWPAATRVVDAVEKWPNSQEANETGFALANNTTDSIYQIIGSDPIRARRFANAMKAYTSSRGFDICYILDHYCWDAFGNGVVVDVGGGRGHVAIPLAQRYRSLHLVVQDMAQVVEGAVSELPSELTSRVTFMAHDFFAEQPVEADVYYFRWIFHNWSDKYGMRILRCLIPALKHGARVVIQDTCLPEPGRIAGWREKELRAADLNMLGVFNSRERSLDDWKQLFQEADSRFEFVKVEEPRGSALAIIEARWTGLGGCSGA</sequence>
<dbReference type="SUPFAM" id="SSF53335">
    <property type="entry name" value="S-adenosyl-L-methionine-dependent methyltransferases"/>
    <property type="match status" value="1"/>
</dbReference>
<proteinExistence type="predicted"/>
<feature type="domain" description="O-methyltransferase C-terminal" evidence="4">
    <location>
        <begin position="197"/>
        <end position="389"/>
    </location>
</feature>
<dbReference type="PROSITE" id="PS51683">
    <property type="entry name" value="SAM_OMT_II"/>
    <property type="match status" value="1"/>
</dbReference>
<evidence type="ECO:0000256" key="3">
    <source>
        <dbReference type="ARBA" id="ARBA00022691"/>
    </source>
</evidence>
<dbReference type="PANTHER" id="PTHR43712">
    <property type="entry name" value="PUTATIVE (AFU_ORTHOLOGUE AFUA_4G14580)-RELATED"/>
    <property type="match status" value="1"/>
</dbReference>
<dbReference type="InterPro" id="IPR001077">
    <property type="entry name" value="COMT_C"/>
</dbReference>
<keyword evidence="3" id="KW-0949">S-adenosyl-L-methionine</keyword>
<reference evidence="7" key="2">
    <citation type="submission" date="2017-12" db="EMBL/GenBank/DDBJ databases">
        <title>Genome Sequencing Reveals a Rich Biosynthetic Potential.</title>
        <authorList>
            <person name="Bertrand R.L."/>
            <person name="Abdel-Hameed M.E."/>
            <person name="Sorensen J.L."/>
        </authorList>
    </citation>
    <scope>NUCLEOTIDE SEQUENCE</scope>
</reference>